<evidence type="ECO:0000313" key="1">
    <source>
        <dbReference type="EMBL" id="MFB2880777.1"/>
    </source>
</evidence>
<gene>
    <name evidence="1" type="ORF">ACE1CC_28350</name>
</gene>
<proteinExistence type="predicted"/>
<protein>
    <recommendedName>
        <fullName evidence="3">Alpha/beta hydrolase</fullName>
    </recommendedName>
</protein>
<reference evidence="1 2" key="1">
    <citation type="submission" date="2024-09" db="EMBL/GenBank/DDBJ databases">
        <title>Floridaenema gen nov. (Aerosakkonemataceae, Aerosakkonematales ord. nov., Cyanobacteria) from benthic tropical and subtropical fresh waters, with the description of four new species.</title>
        <authorList>
            <person name="Moretto J.A."/>
            <person name="Berthold D.E."/>
            <person name="Lefler F.W."/>
            <person name="Huang I.-S."/>
            <person name="Laughinghouse H. IV."/>
        </authorList>
    </citation>
    <scope>NUCLEOTIDE SEQUENCE [LARGE SCALE GENOMIC DNA]</scope>
    <source>
        <strain evidence="1 2">BLCC-F46</strain>
    </source>
</reference>
<dbReference type="RefSeq" id="WP_413273779.1">
    <property type="nucleotide sequence ID" value="NZ_JBHFNQ010000210.1"/>
</dbReference>
<organism evidence="1 2">
    <name type="scientific">Floridaenema aerugineum BLCC-F46</name>
    <dbReference type="NCBI Taxonomy" id="3153654"/>
    <lineage>
        <taxon>Bacteria</taxon>
        <taxon>Bacillati</taxon>
        <taxon>Cyanobacteriota</taxon>
        <taxon>Cyanophyceae</taxon>
        <taxon>Oscillatoriophycideae</taxon>
        <taxon>Aerosakkonematales</taxon>
        <taxon>Aerosakkonemataceae</taxon>
        <taxon>Floridanema</taxon>
        <taxon>Floridanema aerugineum</taxon>
    </lineage>
</organism>
<comment type="caution">
    <text evidence="1">The sequence shown here is derived from an EMBL/GenBank/DDBJ whole genome shotgun (WGS) entry which is preliminary data.</text>
</comment>
<dbReference type="Proteomes" id="UP001576774">
    <property type="component" value="Unassembled WGS sequence"/>
</dbReference>
<evidence type="ECO:0008006" key="3">
    <source>
        <dbReference type="Google" id="ProtNLM"/>
    </source>
</evidence>
<dbReference type="EMBL" id="JBHFNQ010000210">
    <property type="protein sequence ID" value="MFB2880777.1"/>
    <property type="molecule type" value="Genomic_DNA"/>
</dbReference>
<accession>A0ABV4XD94</accession>
<name>A0ABV4XD94_9CYAN</name>
<evidence type="ECO:0000313" key="2">
    <source>
        <dbReference type="Proteomes" id="UP001576774"/>
    </source>
</evidence>
<keyword evidence="2" id="KW-1185">Reference proteome</keyword>
<sequence>MIGKEPGQNLYHYYPDLTKYFLQAGHCPDDEVPDQVNSIINEWVTNNC</sequence>